<reference evidence="2" key="1">
    <citation type="journal article" date="2006" name="PLoS Biol.">
        <title>Macronuclear genome sequence of the ciliate Tetrahymena thermophila, a model eukaryote.</title>
        <authorList>
            <person name="Eisen J.A."/>
            <person name="Coyne R.S."/>
            <person name="Wu M."/>
            <person name="Wu D."/>
            <person name="Thiagarajan M."/>
            <person name="Wortman J.R."/>
            <person name="Badger J.H."/>
            <person name="Ren Q."/>
            <person name="Amedeo P."/>
            <person name="Jones K.M."/>
            <person name="Tallon L.J."/>
            <person name="Delcher A.L."/>
            <person name="Salzberg S.L."/>
            <person name="Silva J.C."/>
            <person name="Haas B.J."/>
            <person name="Majoros W.H."/>
            <person name="Farzad M."/>
            <person name="Carlton J.M."/>
            <person name="Smith R.K. Jr."/>
            <person name="Garg J."/>
            <person name="Pearlman R.E."/>
            <person name="Karrer K.M."/>
            <person name="Sun L."/>
            <person name="Manning G."/>
            <person name="Elde N.C."/>
            <person name="Turkewitz A.P."/>
            <person name="Asai D.J."/>
            <person name="Wilkes D.E."/>
            <person name="Wang Y."/>
            <person name="Cai H."/>
            <person name="Collins K."/>
            <person name="Stewart B.A."/>
            <person name="Lee S.R."/>
            <person name="Wilamowska K."/>
            <person name="Weinberg Z."/>
            <person name="Ruzzo W.L."/>
            <person name="Wloga D."/>
            <person name="Gaertig J."/>
            <person name="Frankel J."/>
            <person name="Tsao C.-C."/>
            <person name="Gorovsky M.A."/>
            <person name="Keeling P.J."/>
            <person name="Waller R.F."/>
            <person name="Patron N.J."/>
            <person name="Cherry J.M."/>
            <person name="Stover N.A."/>
            <person name="Krieger C.J."/>
            <person name="del Toro C."/>
            <person name="Ryder H.F."/>
            <person name="Williamson S.C."/>
            <person name="Barbeau R.A."/>
            <person name="Hamilton E.P."/>
            <person name="Orias E."/>
        </authorList>
    </citation>
    <scope>NUCLEOTIDE SEQUENCE [LARGE SCALE GENOMIC DNA]</scope>
    <source>
        <strain evidence="2">SB210</strain>
    </source>
</reference>
<keyword evidence="2" id="KW-1185">Reference proteome</keyword>
<dbReference type="KEGG" id="tet:TTHERM_000355149"/>
<dbReference type="AlphaFoldDB" id="W7XJ75"/>
<dbReference type="GeneID" id="24438583"/>
<dbReference type="Proteomes" id="UP000009168">
    <property type="component" value="Unassembled WGS sequence"/>
</dbReference>
<gene>
    <name evidence="1" type="ORF">TTHERM_000355149</name>
</gene>
<sequence length="201" mass="23821">MSSLLLSDLNIETICHDLFAFVNQQGKQSKTLSKAELKKQNDEFDVDQRTQKCQNLKQWYQLKESQFLGCSMINISQEKQFIWDANREQQLWYKNLVIPTIKVSFPFSQISSKIPKISAKIRCFKQLENNTFKEVELTGELEQDVKDDKPLFFSGIKFLETTFISRVLIFFQSFFTNFNKTLKILIYINIYLKYIFQISIF</sequence>
<dbReference type="RefSeq" id="XP_012652272.1">
    <property type="nucleotide sequence ID" value="XM_012796818.1"/>
</dbReference>
<dbReference type="InParanoid" id="W7XJ75"/>
<organism evidence="1 2">
    <name type="scientific">Tetrahymena thermophila (strain SB210)</name>
    <dbReference type="NCBI Taxonomy" id="312017"/>
    <lineage>
        <taxon>Eukaryota</taxon>
        <taxon>Sar</taxon>
        <taxon>Alveolata</taxon>
        <taxon>Ciliophora</taxon>
        <taxon>Intramacronucleata</taxon>
        <taxon>Oligohymenophorea</taxon>
        <taxon>Hymenostomatida</taxon>
        <taxon>Tetrahymenina</taxon>
        <taxon>Tetrahymenidae</taxon>
        <taxon>Tetrahymena</taxon>
    </lineage>
</organism>
<dbReference type="EMBL" id="GG662749">
    <property type="protein sequence ID" value="EWS75281.1"/>
    <property type="molecule type" value="Genomic_DNA"/>
</dbReference>
<protein>
    <submittedName>
        <fullName evidence="1">Uncharacterized protein</fullName>
    </submittedName>
</protein>
<name>W7XJ75_TETTS</name>
<evidence type="ECO:0000313" key="1">
    <source>
        <dbReference type="EMBL" id="EWS75281.1"/>
    </source>
</evidence>
<proteinExistence type="predicted"/>
<evidence type="ECO:0000313" key="2">
    <source>
        <dbReference type="Proteomes" id="UP000009168"/>
    </source>
</evidence>
<accession>W7XJ75</accession>